<reference evidence="3" key="3">
    <citation type="submission" date="2025-09" db="UniProtKB">
        <authorList>
            <consortium name="Ensembl"/>
        </authorList>
    </citation>
    <scope>IDENTIFICATION</scope>
</reference>
<evidence type="ECO:0000256" key="1">
    <source>
        <dbReference type="ARBA" id="ARBA00004401"/>
    </source>
</evidence>
<dbReference type="InterPro" id="IPR001304">
    <property type="entry name" value="C-type_lectin-like"/>
</dbReference>
<feature type="domain" description="C-type lectin" evidence="2">
    <location>
        <begin position="93"/>
        <end position="164"/>
    </location>
</feature>
<dbReference type="PANTHER" id="PTHR45710">
    <property type="entry name" value="C-TYPE LECTIN DOMAIN-CONTAINING PROTEIN 180"/>
    <property type="match status" value="1"/>
</dbReference>
<dbReference type="GO" id="GO:0005886">
    <property type="term" value="C:plasma membrane"/>
    <property type="evidence" value="ECO:0007669"/>
    <property type="project" value="UniProtKB-SubCell"/>
</dbReference>
<dbReference type="Gene3D" id="3.10.100.10">
    <property type="entry name" value="Mannose-Binding Protein A, subunit A"/>
    <property type="match status" value="1"/>
</dbReference>
<evidence type="ECO:0000259" key="2">
    <source>
        <dbReference type="PROSITE" id="PS50041"/>
    </source>
</evidence>
<proteinExistence type="predicted"/>
<dbReference type="InterPro" id="IPR016186">
    <property type="entry name" value="C-type_lectin-like/link_sf"/>
</dbReference>
<sequence>SERRDSIFNKDMKNVSQNCLSLLCSLNRQSVFVHSGEMLPPTCWSVNLKVVQFSHIAPLNKELLMMRLNVFLSVPLYMSFSAHSQCHQGWREFEGKCYYFSTDAKSWNDANAFCMTQRSSLMSIQDQWVGTQLNSDIYWIGLTDHVVEGVWEWSDGKPFIEYLS</sequence>
<dbReference type="SUPFAM" id="SSF56436">
    <property type="entry name" value="C-type lectin-like"/>
    <property type="match status" value="1"/>
</dbReference>
<protein>
    <recommendedName>
        <fullName evidence="2">C-type lectin domain-containing protein</fullName>
    </recommendedName>
</protein>
<dbReference type="InParanoid" id="A0A671VC74"/>
<dbReference type="Pfam" id="PF00059">
    <property type="entry name" value="Lectin_C"/>
    <property type="match status" value="1"/>
</dbReference>
<dbReference type="Ensembl" id="ENSSAUT00010023652.1">
    <property type="protein sequence ID" value="ENSSAUP00010022396.1"/>
    <property type="gene ID" value="ENSSAUG00010009878.1"/>
</dbReference>
<reference evidence="3" key="1">
    <citation type="submission" date="2021-04" db="EMBL/GenBank/DDBJ databases">
        <authorList>
            <consortium name="Wellcome Sanger Institute Data Sharing"/>
        </authorList>
    </citation>
    <scope>NUCLEOTIDE SEQUENCE [LARGE SCALE GENOMIC DNA]</scope>
</reference>
<dbReference type="GeneTree" id="ENSGT00940000181081"/>
<evidence type="ECO:0000313" key="4">
    <source>
        <dbReference type="Proteomes" id="UP000472265"/>
    </source>
</evidence>
<organism evidence="3 4">
    <name type="scientific">Sparus aurata</name>
    <name type="common">Gilthead sea bream</name>
    <dbReference type="NCBI Taxonomy" id="8175"/>
    <lineage>
        <taxon>Eukaryota</taxon>
        <taxon>Metazoa</taxon>
        <taxon>Chordata</taxon>
        <taxon>Craniata</taxon>
        <taxon>Vertebrata</taxon>
        <taxon>Euteleostomi</taxon>
        <taxon>Actinopterygii</taxon>
        <taxon>Neopterygii</taxon>
        <taxon>Teleostei</taxon>
        <taxon>Neoteleostei</taxon>
        <taxon>Acanthomorphata</taxon>
        <taxon>Eupercaria</taxon>
        <taxon>Spariformes</taxon>
        <taxon>Sparidae</taxon>
        <taxon>Sparus</taxon>
    </lineage>
</organism>
<accession>A0A671VC74</accession>
<dbReference type="InterPro" id="IPR050828">
    <property type="entry name" value="C-type_lectin/matrix_domain"/>
</dbReference>
<dbReference type="AlphaFoldDB" id="A0A671VC74"/>
<dbReference type="PANTHER" id="PTHR45710:SF26">
    <property type="entry name" value="RH26557P"/>
    <property type="match status" value="1"/>
</dbReference>
<comment type="subcellular location">
    <subcellularLocation>
        <location evidence="1">Cell membrane</location>
        <topology evidence="1">Single-pass type II membrane protein</topology>
    </subcellularLocation>
</comment>
<dbReference type="PROSITE" id="PS50041">
    <property type="entry name" value="C_TYPE_LECTIN_2"/>
    <property type="match status" value="1"/>
</dbReference>
<dbReference type="InterPro" id="IPR016187">
    <property type="entry name" value="CTDL_fold"/>
</dbReference>
<reference evidence="3" key="2">
    <citation type="submission" date="2025-08" db="UniProtKB">
        <authorList>
            <consortium name="Ensembl"/>
        </authorList>
    </citation>
    <scope>IDENTIFICATION</scope>
</reference>
<evidence type="ECO:0000313" key="3">
    <source>
        <dbReference type="Ensembl" id="ENSSAUP00010022396.1"/>
    </source>
</evidence>
<keyword evidence="4" id="KW-1185">Reference proteome</keyword>
<dbReference type="Proteomes" id="UP000472265">
    <property type="component" value="Chromosome 12"/>
</dbReference>
<name>A0A671VC74_SPAAU</name>